<keyword evidence="2" id="KW-1185">Reference proteome</keyword>
<evidence type="ECO:0000313" key="1">
    <source>
        <dbReference type="EMBL" id="QOX63731.1"/>
    </source>
</evidence>
<organism evidence="1 2">
    <name type="scientific">Anoxybacterium hadale</name>
    <dbReference type="NCBI Taxonomy" id="3408580"/>
    <lineage>
        <taxon>Bacteria</taxon>
        <taxon>Bacillati</taxon>
        <taxon>Bacillota</taxon>
        <taxon>Clostridia</taxon>
        <taxon>Peptostreptococcales</taxon>
        <taxon>Anaerovoracaceae</taxon>
        <taxon>Anoxybacterium</taxon>
    </lineage>
</organism>
<sequence>MGGGITMSDVQKLLQERVERITTTIKIEEPDRVPITSMFETWAGHYSGYSVTDVAFNYDKLAESFYKVAEEFEVDTLPPPLGVRCGPIYTTLGTKEFSFFNKDGVPHASIQHMEGKDIMSIEEYPELIKDPYKFIIEKQLPRRYKALDQSPDKKAEALGKACFIYDKYVANAVGKLCGTLETKYGIPALFKSSTEMPLDALMDYFRGFRGVSVDIRRNKEQVIEACEALYPVMLRRAVQNLPSGPFPFIFIPLHIPTYLKPKDFETFYYPTFKRMIEDLISFDLTPALFMEGNWEPYYDYINELPKKKVVGLIEHGDFKKTKDNIGKTITIWGGMPIDVINNSTKEEAIDYAKKLIDDLAPGGGYIFGCDKSLLAPNDANPENLKAVFKFVKEYGVYK</sequence>
<dbReference type="EMBL" id="CP042469">
    <property type="protein sequence ID" value="QOX63731.1"/>
    <property type="molecule type" value="Genomic_DNA"/>
</dbReference>
<protein>
    <submittedName>
        <fullName evidence="1">Uroporphyrinogen decarboxylase</fullName>
    </submittedName>
</protein>
<reference evidence="1" key="1">
    <citation type="submission" date="2019-08" db="EMBL/GenBank/DDBJ databases">
        <title>Genome sequence of Clostridiales bacterium MT110.</title>
        <authorList>
            <person name="Cao J."/>
        </authorList>
    </citation>
    <scope>NUCLEOTIDE SEQUENCE</scope>
    <source>
        <strain evidence="1">MT110</strain>
    </source>
</reference>
<dbReference type="Proteomes" id="UP000594014">
    <property type="component" value="Chromosome"/>
</dbReference>
<evidence type="ECO:0000313" key="2">
    <source>
        <dbReference type="Proteomes" id="UP000594014"/>
    </source>
</evidence>
<proteinExistence type="predicted"/>
<accession>A0ACD1AB91</accession>
<gene>
    <name evidence="1" type="ORF">FRZ06_10430</name>
</gene>
<name>A0ACD1AB91_9FIRM</name>